<evidence type="ECO:0000313" key="5">
    <source>
        <dbReference type="Proteomes" id="UP000001542"/>
    </source>
</evidence>
<reference evidence="4" key="2">
    <citation type="journal article" date="2007" name="Science">
        <title>Draft genome sequence of the sexually transmitted pathogen Trichomonas vaginalis.</title>
        <authorList>
            <person name="Carlton J.M."/>
            <person name="Hirt R.P."/>
            <person name="Silva J.C."/>
            <person name="Delcher A.L."/>
            <person name="Schatz M."/>
            <person name="Zhao Q."/>
            <person name="Wortman J.R."/>
            <person name="Bidwell S.L."/>
            <person name="Alsmark U.C.M."/>
            <person name="Besteiro S."/>
            <person name="Sicheritz-Ponten T."/>
            <person name="Noel C.J."/>
            <person name="Dacks J.B."/>
            <person name="Foster P.G."/>
            <person name="Simillion C."/>
            <person name="Van de Peer Y."/>
            <person name="Miranda-Saavedra D."/>
            <person name="Barton G.J."/>
            <person name="Westrop G.D."/>
            <person name="Mueller S."/>
            <person name="Dessi D."/>
            <person name="Fiori P.L."/>
            <person name="Ren Q."/>
            <person name="Paulsen I."/>
            <person name="Zhang H."/>
            <person name="Bastida-Corcuera F.D."/>
            <person name="Simoes-Barbosa A."/>
            <person name="Brown M.T."/>
            <person name="Hayes R.D."/>
            <person name="Mukherjee M."/>
            <person name="Okumura C.Y."/>
            <person name="Schneider R."/>
            <person name="Smith A.J."/>
            <person name="Vanacova S."/>
            <person name="Villalvazo M."/>
            <person name="Haas B.J."/>
            <person name="Pertea M."/>
            <person name="Feldblyum T.V."/>
            <person name="Utterback T.R."/>
            <person name="Shu C.L."/>
            <person name="Osoegawa K."/>
            <person name="de Jong P.J."/>
            <person name="Hrdy I."/>
            <person name="Horvathova L."/>
            <person name="Zubacova Z."/>
            <person name="Dolezal P."/>
            <person name="Malik S.B."/>
            <person name="Logsdon J.M. Jr."/>
            <person name="Henze K."/>
            <person name="Gupta A."/>
            <person name="Wang C.C."/>
            <person name="Dunne R.L."/>
            <person name="Upcroft J.A."/>
            <person name="Upcroft P."/>
            <person name="White O."/>
            <person name="Salzberg S.L."/>
            <person name="Tang P."/>
            <person name="Chiu C.-H."/>
            <person name="Lee Y.-S."/>
            <person name="Embley T.M."/>
            <person name="Coombs G.H."/>
            <person name="Mottram J.C."/>
            <person name="Tachezy J."/>
            <person name="Fraser-Liggett C.M."/>
            <person name="Johnson P.J."/>
        </authorList>
    </citation>
    <scope>NUCLEOTIDE SEQUENCE [LARGE SCALE GENOMIC DNA]</scope>
    <source>
        <strain evidence="4">G3</strain>
    </source>
</reference>
<dbReference type="PROSITE" id="PS50297">
    <property type="entry name" value="ANK_REP_REGION"/>
    <property type="match status" value="1"/>
</dbReference>
<name>A2F4A5_TRIV3</name>
<dbReference type="VEuPathDB" id="TrichDB:TVAGG3_1029020"/>
<sequence>MMVKQLFLLRHILTKIKKYLSFCSHIVQISMKKKERKKNISGRTTLHLAALSNCKEIAEVLLSHCANINEKDNYGQTALHEAAYSSYKETA</sequence>
<dbReference type="InParanoid" id="A2F4A5"/>
<dbReference type="InterPro" id="IPR002110">
    <property type="entry name" value="Ankyrin_rpt"/>
</dbReference>
<dbReference type="SUPFAM" id="SSF48403">
    <property type="entry name" value="Ankyrin repeat"/>
    <property type="match status" value="1"/>
</dbReference>
<dbReference type="VEuPathDB" id="TrichDB:TVAG_324030"/>
<dbReference type="PANTHER" id="PTHR24180:SF45">
    <property type="entry name" value="POLY [ADP-RIBOSE] POLYMERASE TANKYRASE"/>
    <property type="match status" value="1"/>
</dbReference>
<feature type="repeat" description="ANK" evidence="3">
    <location>
        <begin position="41"/>
        <end position="73"/>
    </location>
</feature>
<dbReference type="SMR" id="A2F4A5"/>
<evidence type="ECO:0000256" key="1">
    <source>
        <dbReference type="ARBA" id="ARBA00022737"/>
    </source>
</evidence>
<dbReference type="InterPro" id="IPR051637">
    <property type="entry name" value="Ank_repeat_dom-contain_49"/>
</dbReference>
<dbReference type="Pfam" id="PF12796">
    <property type="entry name" value="Ank_2"/>
    <property type="match status" value="1"/>
</dbReference>
<gene>
    <name evidence="4" type="ORF">TVAG_324030</name>
</gene>
<reference evidence="4" key="1">
    <citation type="submission" date="2006-10" db="EMBL/GenBank/DDBJ databases">
        <authorList>
            <person name="Amadeo P."/>
            <person name="Zhao Q."/>
            <person name="Wortman J."/>
            <person name="Fraser-Liggett C."/>
            <person name="Carlton J."/>
        </authorList>
    </citation>
    <scope>NUCLEOTIDE SEQUENCE</scope>
    <source>
        <strain evidence="4">G3</strain>
    </source>
</reference>
<evidence type="ECO:0000256" key="2">
    <source>
        <dbReference type="ARBA" id="ARBA00023043"/>
    </source>
</evidence>
<dbReference type="PANTHER" id="PTHR24180">
    <property type="entry name" value="CYCLIN-DEPENDENT KINASE INHIBITOR 2C-RELATED"/>
    <property type="match status" value="1"/>
</dbReference>
<dbReference type="SMART" id="SM00248">
    <property type="entry name" value="ANK"/>
    <property type="match status" value="1"/>
</dbReference>
<evidence type="ECO:0000313" key="4">
    <source>
        <dbReference type="EMBL" id="EAY00284.1"/>
    </source>
</evidence>
<proteinExistence type="predicted"/>
<keyword evidence="5" id="KW-1185">Reference proteome</keyword>
<dbReference type="EMBL" id="DS113607">
    <property type="protein sequence ID" value="EAY00284.1"/>
    <property type="molecule type" value="Genomic_DNA"/>
</dbReference>
<dbReference type="PROSITE" id="PS50088">
    <property type="entry name" value="ANK_REPEAT"/>
    <property type="match status" value="1"/>
</dbReference>
<dbReference type="KEGG" id="tva:4758103"/>
<dbReference type="OrthoDB" id="5337793at2759"/>
<organism evidence="4 5">
    <name type="scientific">Trichomonas vaginalis (strain ATCC PRA-98 / G3)</name>
    <dbReference type="NCBI Taxonomy" id="412133"/>
    <lineage>
        <taxon>Eukaryota</taxon>
        <taxon>Metamonada</taxon>
        <taxon>Parabasalia</taxon>
        <taxon>Trichomonadida</taxon>
        <taxon>Trichomonadidae</taxon>
        <taxon>Trichomonas</taxon>
    </lineage>
</organism>
<dbReference type="Gene3D" id="1.25.40.20">
    <property type="entry name" value="Ankyrin repeat-containing domain"/>
    <property type="match status" value="1"/>
</dbReference>
<evidence type="ECO:0000256" key="3">
    <source>
        <dbReference type="PROSITE-ProRule" id="PRU00023"/>
    </source>
</evidence>
<dbReference type="InterPro" id="IPR036770">
    <property type="entry name" value="Ankyrin_rpt-contain_sf"/>
</dbReference>
<keyword evidence="1" id="KW-0677">Repeat</keyword>
<accession>A2F4A5</accession>
<dbReference type="Proteomes" id="UP000001542">
    <property type="component" value="Unassembled WGS sequence"/>
</dbReference>
<protein>
    <submittedName>
        <fullName evidence="4">Ankyrin repeat protein, putative</fullName>
    </submittedName>
</protein>
<keyword evidence="2 3" id="KW-0040">ANK repeat</keyword>
<dbReference type="AlphaFoldDB" id="A2F4A5"/>
<dbReference type="RefSeq" id="XP_001313213.1">
    <property type="nucleotide sequence ID" value="XM_001313212.1"/>
</dbReference>